<dbReference type="PANTHER" id="PTHR33116:SF86">
    <property type="entry name" value="REVERSE TRANSCRIPTASE DOMAIN-CONTAINING PROTEIN"/>
    <property type="match status" value="1"/>
</dbReference>
<name>A0AAW2XDS5_9LAMI</name>
<accession>A0AAW2XDS5</accession>
<gene>
    <name evidence="2" type="ORF">Slati_1562400</name>
</gene>
<dbReference type="PANTHER" id="PTHR33116">
    <property type="entry name" value="REVERSE TRANSCRIPTASE ZINC-BINDING DOMAIN-CONTAINING PROTEIN-RELATED-RELATED"/>
    <property type="match status" value="1"/>
</dbReference>
<proteinExistence type="predicted"/>
<feature type="domain" description="Reverse transcriptase" evidence="1">
    <location>
        <begin position="37"/>
        <end position="131"/>
    </location>
</feature>
<reference evidence="2" key="1">
    <citation type="submission" date="2020-06" db="EMBL/GenBank/DDBJ databases">
        <authorList>
            <person name="Li T."/>
            <person name="Hu X."/>
            <person name="Zhang T."/>
            <person name="Song X."/>
            <person name="Zhang H."/>
            <person name="Dai N."/>
            <person name="Sheng W."/>
            <person name="Hou X."/>
            <person name="Wei L."/>
        </authorList>
    </citation>
    <scope>NUCLEOTIDE SEQUENCE</scope>
    <source>
        <strain evidence="2">KEN1</strain>
        <tissue evidence="2">Leaf</tissue>
    </source>
</reference>
<evidence type="ECO:0000313" key="2">
    <source>
        <dbReference type="EMBL" id="KAL0450060.1"/>
    </source>
</evidence>
<dbReference type="InterPro" id="IPR000477">
    <property type="entry name" value="RT_dom"/>
</dbReference>
<organism evidence="2">
    <name type="scientific">Sesamum latifolium</name>
    <dbReference type="NCBI Taxonomy" id="2727402"/>
    <lineage>
        <taxon>Eukaryota</taxon>
        <taxon>Viridiplantae</taxon>
        <taxon>Streptophyta</taxon>
        <taxon>Embryophyta</taxon>
        <taxon>Tracheophyta</taxon>
        <taxon>Spermatophyta</taxon>
        <taxon>Magnoliopsida</taxon>
        <taxon>eudicotyledons</taxon>
        <taxon>Gunneridae</taxon>
        <taxon>Pentapetalae</taxon>
        <taxon>asterids</taxon>
        <taxon>lamiids</taxon>
        <taxon>Lamiales</taxon>
        <taxon>Pedaliaceae</taxon>
        <taxon>Sesamum</taxon>
    </lineage>
</organism>
<dbReference type="EMBL" id="JACGWN010000005">
    <property type="protein sequence ID" value="KAL0450060.1"/>
    <property type="molecule type" value="Genomic_DNA"/>
</dbReference>
<comment type="caution">
    <text evidence="2">The sequence shown here is derived from an EMBL/GenBank/DDBJ whole genome shotgun (WGS) entry which is preliminary data.</text>
</comment>
<dbReference type="Pfam" id="PF00078">
    <property type="entry name" value="RVT_1"/>
    <property type="match status" value="1"/>
</dbReference>
<protein>
    <recommendedName>
        <fullName evidence="1">Reverse transcriptase domain-containing protein</fullName>
    </recommendedName>
</protein>
<sequence>MALIMTCITSVSFSFLLNGEQFDFLSPERGLRPSRDPLSPYLFLLCAEAFSSMIRKAETEGALTGIAVSRLAPRVSHLLFVDDTLIFYQATRKELLCVKRILTSFEKASGLMINSGKSAMSFSRNVDADSRTLLANILGAGVVSKYDKYLGLPTVVGCSGKEAFSGIKEQIWKKLQNWSSKQLSQTGCVVLIQDGPASFTHLRTELFPPSGFTPRSELYTVLHLAVSTGYEGYLGGGSALEGGRRARHSDLGPAMASSARDLLAGGSSSSLTN</sequence>
<dbReference type="AlphaFoldDB" id="A0AAW2XDS5"/>
<evidence type="ECO:0000259" key="1">
    <source>
        <dbReference type="Pfam" id="PF00078"/>
    </source>
</evidence>
<reference evidence="2" key="2">
    <citation type="journal article" date="2024" name="Plant">
        <title>Genomic evolution and insights into agronomic trait innovations of Sesamum species.</title>
        <authorList>
            <person name="Miao H."/>
            <person name="Wang L."/>
            <person name="Qu L."/>
            <person name="Liu H."/>
            <person name="Sun Y."/>
            <person name="Le M."/>
            <person name="Wang Q."/>
            <person name="Wei S."/>
            <person name="Zheng Y."/>
            <person name="Lin W."/>
            <person name="Duan Y."/>
            <person name="Cao H."/>
            <person name="Xiong S."/>
            <person name="Wang X."/>
            <person name="Wei L."/>
            <person name="Li C."/>
            <person name="Ma Q."/>
            <person name="Ju M."/>
            <person name="Zhao R."/>
            <person name="Li G."/>
            <person name="Mu C."/>
            <person name="Tian Q."/>
            <person name="Mei H."/>
            <person name="Zhang T."/>
            <person name="Gao T."/>
            <person name="Zhang H."/>
        </authorList>
    </citation>
    <scope>NUCLEOTIDE SEQUENCE</scope>
    <source>
        <strain evidence="2">KEN1</strain>
    </source>
</reference>